<reference evidence="1" key="1">
    <citation type="journal article" date="2023" name="bioRxiv">
        <title>Scaffold-level genome assemblies of two parasitoid biocontrol wasps reveal the parthenogenesis mechanism and an associated novel virus.</title>
        <authorList>
            <person name="Inwood S."/>
            <person name="Skelly J."/>
            <person name="Guhlin J."/>
            <person name="Harrop T."/>
            <person name="Goldson S."/>
            <person name="Dearden P."/>
        </authorList>
    </citation>
    <scope>NUCLEOTIDE SEQUENCE</scope>
    <source>
        <strain evidence="1">Lincoln</strain>
        <tissue evidence="1">Whole body</tissue>
    </source>
</reference>
<dbReference type="InterPro" id="IPR013083">
    <property type="entry name" value="Znf_RING/FYVE/PHD"/>
</dbReference>
<dbReference type="AlphaFoldDB" id="A0AA39FRL2"/>
<organism evidence="1 2">
    <name type="scientific">Microctonus hyperodae</name>
    <name type="common">Parasitoid wasp</name>
    <dbReference type="NCBI Taxonomy" id="165561"/>
    <lineage>
        <taxon>Eukaryota</taxon>
        <taxon>Metazoa</taxon>
        <taxon>Ecdysozoa</taxon>
        <taxon>Arthropoda</taxon>
        <taxon>Hexapoda</taxon>
        <taxon>Insecta</taxon>
        <taxon>Pterygota</taxon>
        <taxon>Neoptera</taxon>
        <taxon>Endopterygota</taxon>
        <taxon>Hymenoptera</taxon>
        <taxon>Apocrita</taxon>
        <taxon>Ichneumonoidea</taxon>
        <taxon>Braconidae</taxon>
        <taxon>Euphorinae</taxon>
        <taxon>Microctonus</taxon>
    </lineage>
</organism>
<sequence length="262" mass="29637">MDQTGGKFCDALENIVKCTICHKRLNGDVALCEAGHSACHECLLKRTNKKCLHLLCGKSFTATENLLAKELLRQLDSLKVCLMESDASKYKLNSQKASDDSSEVKNSKFRCWIGDKCTFTGDISTILQHFEEHHDNNFEENLDGKLPFKKSYEMNYFIGKKFNQAVKIKRLIFIIHISVNGMGELGVCIIMYTSNVIADKYVCQMEIECTDKKSCYKNAKIISANLPERVIHGYKKSVINKKKTSITSRLSYAGDLKTANHK</sequence>
<comment type="caution">
    <text evidence="1">The sequence shown here is derived from an EMBL/GenBank/DDBJ whole genome shotgun (WGS) entry which is preliminary data.</text>
</comment>
<protein>
    <submittedName>
        <fullName evidence="1">Uncharacterized protein</fullName>
    </submittedName>
</protein>
<accession>A0AA39FRL2</accession>
<keyword evidence="2" id="KW-1185">Reference proteome</keyword>
<proteinExistence type="predicted"/>
<evidence type="ECO:0000313" key="1">
    <source>
        <dbReference type="EMBL" id="KAK0174532.1"/>
    </source>
</evidence>
<dbReference type="EMBL" id="JAQQBR010000006">
    <property type="protein sequence ID" value="KAK0174532.1"/>
    <property type="molecule type" value="Genomic_DNA"/>
</dbReference>
<reference evidence="1" key="2">
    <citation type="submission" date="2023-03" db="EMBL/GenBank/DDBJ databases">
        <authorList>
            <person name="Inwood S.N."/>
            <person name="Skelly J.G."/>
            <person name="Guhlin J."/>
            <person name="Harrop T.W.R."/>
            <person name="Goldson S.G."/>
            <person name="Dearden P.K."/>
        </authorList>
    </citation>
    <scope>NUCLEOTIDE SEQUENCE</scope>
    <source>
        <strain evidence="1">Lincoln</strain>
        <tissue evidence="1">Whole body</tissue>
    </source>
</reference>
<evidence type="ECO:0000313" key="2">
    <source>
        <dbReference type="Proteomes" id="UP001168972"/>
    </source>
</evidence>
<gene>
    <name evidence="1" type="ORF">PV327_010292</name>
</gene>
<name>A0AA39FRL2_MICHY</name>
<dbReference type="Proteomes" id="UP001168972">
    <property type="component" value="Unassembled WGS sequence"/>
</dbReference>
<dbReference type="Gene3D" id="3.30.40.10">
    <property type="entry name" value="Zinc/RING finger domain, C3HC4 (zinc finger)"/>
    <property type="match status" value="1"/>
</dbReference>